<evidence type="ECO:0000256" key="21">
    <source>
        <dbReference type="ARBA" id="ARBA00048954"/>
    </source>
</evidence>
<keyword evidence="12" id="KW-0411">Iron-sulfur</keyword>
<evidence type="ECO:0000256" key="1">
    <source>
        <dbReference type="ARBA" id="ARBA00001966"/>
    </source>
</evidence>
<dbReference type="AlphaFoldDB" id="A0AAF0E023"/>
<evidence type="ECO:0000259" key="23">
    <source>
        <dbReference type="PROSITE" id="PS51193"/>
    </source>
</evidence>
<gene>
    <name evidence="24" type="primary">CHL1</name>
    <name evidence="24" type="ORF">MBRA1_003333</name>
</gene>
<dbReference type="InterPro" id="IPR013020">
    <property type="entry name" value="Rad3/Chl1-like"/>
</dbReference>
<dbReference type="GO" id="GO:0051536">
    <property type="term" value="F:iron-sulfur cluster binding"/>
    <property type="evidence" value="ECO:0007669"/>
    <property type="project" value="UniProtKB-KW"/>
</dbReference>
<evidence type="ECO:0000256" key="17">
    <source>
        <dbReference type="ARBA" id="ARBA00044969"/>
    </source>
</evidence>
<dbReference type="CDD" id="cd18788">
    <property type="entry name" value="SF2_C_XPD"/>
    <property type="match status" value="1"/>
</dbReference>
<dbReference type="EC" id="5.6.2.3" evidence="17"/>
<feature type="region of interest" description="Disordered" evidence="22">
    <location>
        <begin position="134"/>
        <end position="153"/>
    </location>
</feature>
<evidence type="ECO:0000313" key="25">
    <source>
        <dbReference type="Proteomes" id="UP001216638"/>
    </source>
</evidence>
<evidence type="ECO:0000313" key="24">
    <source>
        <dbReference type="EMBL" id="WFC96670.1"/>
    </source>
</evidence>
<keyword evidence="8 24" id="KW-0378">Hydrolase</keyword>
<dbReference type="Pfam" id="PF13307">
    <property type="entry name" value="Helicase_C_2"/>
    <property type="match status" value="1"/>
</dbReference>
<dbReference type="PROSITE" id="PS51193">
    <property type="entry name" value="HELICASE_ATP_BIND_2"/>
    <property type="match status" value="1"/>
</dbReference>
<comment type="cofactor">
    <cofactor evidence="1">
        <name>[4Fe-4S] cluster</name>
        <dbReference type="ChEBI" id="CHEBI:49883"/>
    </cofactor>
</comment>
<evidence type="ECO:0000256" key="13">
    <source>
        <dbReference type="ARBA" id="ARBA00023235"/>
    </source>
</evidence>
<dbReference type="Pfam" id="PF06733">
    <property type="entry name" value="DEAD_2"/>
    <property type="match status" value="1"/>
</dbReference>
<dbReference type="PROSITE" id="PS00690">
    <property type="entry name" value="DEAH_ATP_HELICASE"/>
    <property type="match status" value="1"/>
</dbReference>
<protein>
    <recommendedName>
        <fullName evidence="5">ATP-dependent DNA helicase CHL1</fullName>
        <ecNumber evidence="17">5.6.2.3</ecNumber>
    </recommendedName>
    <alternativeName>
        <fullName evidence="4">ATP-dependent DNA helicase chl1</fullName>
    </alternativeName>
    <alternativeName>
        <fullName evidence="16">Chromosome loss protein 1</fullName>
    </alternativeName>
    <alternativeName>
        <fullName evidence="18 19">DNA 5'-3' helicase CHL1</fullName>
    </alternativeName>
</protein>
<evidence type="ECO:0000256" key="12">
    <source>
        <dbReference type="ARBA" id="ARBA00023014"/>
    </source>
</evidence>
<evidence type="ECO:0000256" key="7">
    <source>
        <dbReference type="ARBA" id="ARBA00022741"/>
    </source>
</evidence>
<dbReference type="GO" id="GO:0005634">
    <property type="term" value="C:nucleus"/>
    <property type="evidence" value="ECO:0007669"/>
    <property type="project" value="UniProtKB-SubCell"/>
</dbReference>
<keyword evidence="15" id="KW-0131">Cell cycle</keyword>
<dbReference type="InterPro" id="IPR045028">
    <property type="entry name" value="DinG/Rad3-like"/>
</dbReference>
<dbReference type="InterPro" id="IPR027417">
    <property type="entry name" value="P-loop_NTPase"/>
</dbReference>
<evidence type="ECO:0000256" key="11">
    <source>
        <dbReference type="ARBA" id="ARBA00023004"/>
    </source>
</evidence>
<keyword evidence="25" id="KW-1185">Reference proteome</keyword>
<dbReference type="PANTHER" id="PTHR11472">
    <property type="entry name" value="DNA REPAIR DEAD HELICASE RAD3/XP-D SUBFAMILY MEMBER"/>
    <property type="match status" value="1"/>
</dbReference>
<comment type="function">
    <text evidence="20">ATP-dependent DNA helicase important for chromosome transmission and normal cell cycle progression in G(2)/M. May have a role in changing DNA topology to allow the loading of proteins involved in maintaining sister chromatid cohesion in the vicinity of the centromeres. Has a specific role in chromosome segregation during meiosis II.</text>
</comment>
<dbReference type="SMART" id="SM00488">
    <property type="entry name" value="DEXDc2"/>
    <property type="match status" value="1"/>
</dbReference>
<keyword evidence="9 24" id="KW-0347">Helicase</keyword>
<comment type="similarity">
    <text evidence="3">Belongs to the DEAD box helicase family. DEAH subfamily. DDX11/CHL1 sub-subfamily.</text>
</comment>
<dbReference type="GO" id="GO:0006139">
    <property type="term" value="P:nucleobase-containing compound metabolic process"/>
    <property type="evidence" value="ECO:0007669"/>
    <property type="project" value="InterPro"/>
</dbReference>
<evidence type="ECO:0000256" key="14">
    <source>
        <dbReference type="ARBA" id="ARBA00023242"/>
    </source>
</evidence>
<keyword evidence="13" id="KW-0413">Isomerase</keyword>
<evidence type="ECO:0000256" key="19">
    <source>
        <dbReference type="ARBA" id="ARBA00045008"/>
    </source>
</evidence>
<dbReference type="GO" id="GO:0006974">
    <property type="term" value="P:DNA damage response"/>
    <property type="evidence" value="ECO:0007669"/>
    <property type="project" value="UniProtKB-ARBA"/>
</dbReference>
<dbReference type="GO" id="GO:0005524">
    <property type="term" value="F:ATP binding"/>
    <property type="evidence" value="ECO:0007669"/>
    <property type="project" value="UniProtKB-KW"/>
</dbReference>
<dbReference type="GO" id="GO:0034085">
    <property type="term" value="P:establishment of sister chromatid cohesion"/>
    <property type="evidence" value="ECO:0007669"/>
    <property type="project" value="TreeGrafter"/>
</dbReference>
<evidence type="ECO:0000256" key="20">
    <source>
        <dbReference type="ARBA" id="ARBA00045702"/>
    </source>
</evidence>
<evidence type="ECO:0000256" key="22">
    <source>
        <dbReference type="SAM" id="MobiDB-lite"/>
    </source>
</evidence>
<name>A0AAF0E023_9BASI</name>
<evidence type="ECO:0000256" key="3">
    <source>
        <dbReference type="ARBA" id="ARBA00008435"/>
    </source>
</evidence>
<reference evidence="24" key="1">
    <citation type="submission" date="2023-03" db="EMBL/GenBank/DDBJ databases">
        <title>Mating type loci evolution in Malassezia.</title>
        <authorList>
            <person name="Coelho M.A."/>
        </authorList>
    </citation>
    <scope>NUCLEOTIDE SEQUENCE</scope>
    <source>
        <strain evidence="24">CBS 14135</strain>
    </source>
</reference>
<sequence>MPTHADDADDASHLALAAPDGKDAEARSRAFHFPYPVAYDVQLALMTALFDAIEHRRVGVFESPTGTGKTLSLLCSAFTWLHLNQHRAAIGTARPLDTDEPDWVVAHDEAARRARLAAHDAELNDKLRAIRASTQPAPIARAPKKRRVDDADAADSDSEFLVADFDEHRPRAARSARAPPADDAPFVSDEVRAMMHAFESSLAPPTTDEPVHTTPQIYYASRTHSQLAQLIHELKRTPFGRDSQEVVRTISLGSRRQMCVNTHVQRIGATFGMEAMNERCLELMESRGQKRCPYLPPADAAGDAKMDLFRDHALAHVRDIEELVALGKEMHVCPYFGARRAVADAQLIALPYNLLLQQDAREALALHLDDSVVIIDEAHNLIDTLLGTYSVELSEAHLAQAAQQVTAYLDRFAMQLKGTNEEHLRTLQVFLTAAQAYCVHAKAPDALSTADFVARLGGSVDQINFLRLELWLKETRIARKISGYADRLWLRAHPHDPPSRHTHVHAMHLVERLLLALGDRTRNGRILVARRPDGRVGIKYILLNPADAFQPLLDAARSVVLAGGTMAPIAEFERQLFAHDPARFTSYSCGHIVAPANVLGAVVASGPKGVPLEFTHAAWDNAALLDELGNALSNYCNLVPHGMIVFFPSYTNLHKTLAHWRTTRLLERLAKRKRVFQEPTDAHDVEAVLQGYAAAIASPTPDAPKGAILFAVVNAKLSEGINFQDDLARCVVMVGLPFPNAHSPELAERMAYMRQLDPHAKTDLGRDLYLNLCMRAVNQSMGRAIRHEHDYAAFLLLDHRYSRKEVAARMPQWIRAQTSTHERFGSTVRALAAFFREKRQGAS</sequence>
<dbReference type="SUPFAM" id="SSF52540">
    <property type="entry name" value="P-loop containing nucleoside triphosphate hydrolases"/>
    <property type="match status" value="1"/>
</dbReference>
<evidence type="ECO:0000256" key="2">
    <source>
        <dbReference type="ARBA" id="ARBA00004123"/>
    </source>
</evidence>
<proteinExistence type="inferred from homology"/>
<dbReference type="NCBIfam" id="TIGR00604">
    <property type="entry name" value="rad3"/>
    <property type="match status" value="1"/>
</dbReference>
<accession>A0AAF0E023</accession>
<dbReference type="EMBL" id="CP119954">
    <property type="protein sequence ID" value="WFC96670.1"/>
    <property type="molecule type" value="Genomic_DNA"/>
</dbReference>
<dbReference type="InterPro" id="IPR014013">
    <property type="entry name" value="Helic_SF1/SF2_ATP-bd_DinG/Rad3"/>
</dbReference>
<evidence type="ECO:0000256" key="4">
    <source>
        <dbReference type="ARBA" id="ARBA00016387"/>
    </source>
</evidence>
<evidence type="ECO:0000256" key="15">
    <source>
        <dbReference type="ARBA" id="ARBA00023306"/>
    </source>
</evidence>
<keyword evidence="7" id="KW-0547">Nucleotide-binding</keyword>
<keyword evidence="14" id="KW-0539">Nucleus</keyword>
<keyword evidence="6" id="KW-0479">Metal-binding</keyword>
<evidence type="ECO:0000256" key="6">
    <source>
        <dbReference type="ARBA" id="ARBA00022723"/>
    </source>
</evidence>
<dbReference type="PANTHER" id="PTHR11472:SF41">
    <property type="entry name" value="ATP-DEPENDENT DNA HELICASE DDX11-RELATED"/>
    <property type="match status" value="1"/>
</dbReference>
<evidence type="ECO:0000256" key="8">
    <source>
        <dbReference type="ARBA" id="ARBA00022801"/>
    </source>
</evidence>
<dbReference type="InterPro" id="IPR002464">
    <property type="entry name" value="DNA/RNA_helicase_DEAH_CS"/>
</dbReference>
<organism evidence="24 25">
    <name type="scientific">Malassezia brasiliensis</name>
    <dbReference type="NCBI Taxonomy" id="1821822"/>
    <lineage>
        <taxon>Eukaryota</taxon>
        <taxon>Fungi</taxon>
        <taxon>Dikarya</taxon>
        <taxon>Basidiomycota</taxon>
        <taxon>Ustilaginomycotina</taxon>
        <taxon>Malasseziomycetes</taxon>
        <taxon>Malasseziales</taxon>
        <taxon>Malasseziaceae</taxon>
        <taxon>Malassezia</taxon>
    </lineage>
</organism>
<dbReference type="GO" id="GO:0003677">
    <property type="term" value="F:DNA binding"/>
    <property type="evidence" value="ECO:0007669"/>
    <property type="project" value="InterPro"/>
</dbReference>
<dbReference type="GO" id="GO:0043139">
    <property type="term" value="F:5'-3' DNA helicase activity"/>
    <property type="evidence" value="ECO:0007669"/>
    <property type="project" value="UniProtKB-EC"/>
</dbReference>
<dbReference type="SMART" id="SM00491">
    <property type="entry name" value="HELICc2"/>
    <property type="match status" value="1"/>
</dbReference>
<dbReference type="InterPro" id="IPR006555">
    <property type="entry name" value="ATP-dep_Helicase_C"/>
</dbReference>
<keyword evidence="11" id="KW-0408">Iron</keyword>
<dbReference type="Gene3D" id="3.40.50.300">
    <property type="entry name" value="P-loop containing nucleotide triphosphate hydrolases"/>
    <property type="match status" value="3"/>
</dbReference>
<dbReference type="GO" id="GO:0016818">
    <property type="term" value="F:hydrolase activity, acting on acid anhydrides, in phosphorus-containing anhydrides"/>
    <property type="evidence" value="ECO:0007669"/>
    <property type="project" value="InterPro"/>
</dbReference>
<evidence type="ECO:0000256" key="9">
    <source>
        <dbReference type="ARBA" id="ARBA00022806"/>
    </source>
</evidence>
<comment type="subcellular location">
    <subcellularLocation>
        <location evidence="2">Nucleus</location>
    </subcellularLocation>
</comment>
<comment type="catalytic activity">
    <reaction evidence="21">
        <text>ATP + H2O = ADP + phosphate + H(+)</text>
        <dbReference type="Rhea" id="RHEA:13065"/>
        <dbReference type="ChEBI" id="CHEBI:15377"/>
        <dbReference type="ChEBI" id="CHEBI:15378"/>
        <dbReference type="ChEBI" id="CHEBI:30616"/>
        <dbReference type="ChEBI" id="CHEBI:43474"/>
        <dbReference type="ChEBI" id="CHEBI:456216"/>
        <dbReference type="EC" id="5.6.2.3"/>
    </reaction>
</comment>
<evidence type="ECO:0000256" key="16">
    <source>
        <dbReference type="ARBA" id="ARBA00029709"/>
    </source>
</evidence>
<evidence type="ECO:0000256" key="5">
    <source>
        <dbReference type="ARBA" id="ARBA00017386"/>
    </source>
</evidence>
<feature type="domain" description="Helicase ATP-binding" evidence="23">
    <location>
        <begin position="28"/>
        <end position="433"/>
    </location>
</feature>
<keyword evidence="10" id="KW-0067">ATP-binding</keyword>
<evidence type="ECO:0000256" key="18">
    <source>
        <dbReference type="ARBA" id="ARBA00044998"/>
    </source>
</evidence>
<evidence type="ECO:0000256" key="10">
    <source>
        <dbReference type="ARBA" id="ARBA00022840"/>
    </source>
</evidence>
<dbReference type="Proteomes" id="UP001216638">
    <property type="component" value="Chromosome 4"/>
</dbReference>
<dbReference type="GO" id="GO:0046872">
    <property type="term" value="F:metal ion binding"/>
    <property type="evidence" value="ECO:0007669"/>
    <property type="project" value="UniProtKB-KW"/>
</dbReference>
<dbReference type="InterPro" id="IPR006554">
    <property type="entry name" value="Helicase-like_DEXD_c2"/>
</dbReference>
<dbReference type="InterPro" id="IPR010614">
    <property type="entry name" value="RAD3-like_helicase_DEAD"/>
</dbReference>